<dbReference type="AlphaFoldDB" id="A0A918F8I6"/>
<evidence type="ECO:0000313" key="9">
    <source>
        <dbReference type="Proteomes" id="UP000610303"/>
    </source>
</evidence>
<dbReference type="GO" id="GO:0015031">
    <property type="term" value="P:protein transport"/>
    <property type="evidence" value="ECO:0007669"/>
    <property type="project" value="UniProtKB-KW"/>
</dbReference>
<dbReference type="Pfam" id="PF02108">
    <property type="entry name" value="FliH"/>
    <property type="match status" value="1"/>
</dbReference>
<name>A0A918F8I6_AGRME</name>
<comment type="caution">
    <text evidence="8">The sequence shown here is derived from an EMBL/GenBank/DDBJ whole genome shotgun (WGS) entry which is preliminary data.</text>
</comment>
<organism evidence="8 9">
    <name type="scientific">Agromyces mediolanus</name>
    <name type="common">Corynebacterium mediolanum</name>
    <dbReference type="NCBI Taxonomy" id="41986"/>
    <lineage>
        <taxon>Bacteria</taxon>
        <taxon>Bacillati</taxon>
        <taxon>Actinomycetota</taxon>
        <taxon>Actinomycetes</taxon>
        <taxon>Micrococcales</taxon>
        <taxon>Microbacteriaceae</taxon>
        <taxon>Agromyces</taxon>
    </lineage>
</organism>
<evidence type="ECO:0000256" key="3">
    <source>
        <dbReference type="ARBA" id="ARBA00022448"/>
    </source>
</evidence>
<dbReference type="GO" id="GO:0044781">
    <property type="term" value="P:bacterial-type flagellum organization"/>
    <property type="evidence" value="ECO:0007669"/>
    <property type="project" value="UniProtKB-KW"/>
</dbReference>
<dbReference type="PANTHER" id="PTHR34982:SF1">
    <property type="entry name" value="FLAGELLAR ASSEMBLY PROTEIN FLIH"/>
    <property type="match status" value="1"/>
</dbReference>
<reference evidence="8" key="2">
    <citation type="submission" date="2020-09" db="EMBL/GenBank/DDBJ databases">
        <authorList>
            <person name="Sun Q."/>
            <person name="Ohkuma M."/>
        </authorList>
    </citation>
    <scope>NUCLEOTIDE SEQUENCE</scope>
    <source>
        <strain evidence="8">JCM 3346</strain>
    </source>
</reference>
<reference evidence="8" key="1">
    <citation type="journal article" date="2014" name="Int. J. Syst. Evol. Microbiol.">
        <title>Complete genome sequence of Corynebacterium casei LMG S-19264T (=DSM 44701T), isolated from a smear-ripened cheese.</title>
        <authorList>
            <consortium name="US DOE Joint Genome Institute (JGI-PGF)"/>
            <person name="Walter F."/>
            <person name="Albersmeier A."/>
            <person name="Kalinowski J."/>
            <person name="Ruckert C."/>
        </authorList>
    </citation>
    <scope>NUCLEOTIDE SEQUENCE</scope>
    <source>
        <strain evidence="8">JCM 3346</strain>
    </source>
</reference>
<dbReference type="GO" id="GO:0005829">
    <property type="term" value="C:cytosol"/>
    <property type="evidence" value="ECO:0007669"/>
    <property type="project" value="TreeGrafter"/>
</dbReference>
<dbReference type="PANTHER" id="PTHR34982">
    <property type="entry name" value="YOP PROTEINS TRANSLOCATION PROTEIN L"/>
    <property type="match status" value="1"/>
</dbReference>
<evidence type="ECO:0000256" key="4">
    <source>
        <dbReference type="ARBA" id="ARBA00022795"/>
    </source>
</evidence>
<feature type="domain" description="Flagellar assembly protein FliH/Type III secretion system HrpE" evidence="7">
    <location>
        <begin position="89"/>
        <end position="190"/>
    </location>
</feature>
<evidence type="ECO:0000313" key="8">
    <source>
        <dbReference type="EMBL" id="GGR19177.1"/>
    </source>
</evidence>
<keyword evidence="6" id="KW-1006">Bacterial flagellum protein export</keyword>
<evidence type="ECO:0000256" key="6">
    <source>
        <dbReference type="ARBA" id="ARBA00023225"/>
    </source>
</evidence>
<gene>
    <name evidence="8" type="ORF">GCM10010196_10470</name>
</gene>
<proteinExistence type="inferred from homology"/>
<protein>
    <recommendedName>
        <fullName evidence="7">Flagellar assembly protein FliH/Type III secretion system HrpE domain-containing protein</fullName>
    </recommendedName>
</protein>
<evidence type="ECO:0000256" key="1">
    <source>
        <dbReference type="ARBA" id="ARBA00003041"/>
    </source>
</evidence>
<dbReference type="EMBL" id="BMRJ01000001">
    <property type="protein sequence ID" value="GGR19177.1"/>
    <property type="molecule type" value="Genomic_DNA"/>
</dbReference>
<dbReference type="RefSeq" id="WP_189084211.1">
    <property type="nucleotide sequence ID" value="NZ_BMRJ01000001.1"/>
</dbReference>
<keyword evidence="3" id="KW-0813">Transport</keyword>
<sequence length="200" mass="20800">MSSSREAAFGTIDFPRIGRQGEADAAAEERGYAQGLAAARRRTEAEREELLTAIAAQAAEREARRDAEHRAAIEALVLARTALEAAALPVLAAAERQLAEGALALAETVLGAELAADPDGAARAALARALDHDDAALVTRVRMHPAALARVAAAAPEHLELVADAALGEADAVAELPDGLVDARIAAALDRARRAIRESR</sequence>
<evidence type="ECO:0000256" key="5">
    <source>
        <dbReference type="ARBA" id="ARBA00022927"/>
    </source>
</evidence>
<dbReference type="InterPro" id="IPR051472">
    <property type="entry name" value="T3SS_Stator/FliH"/>
</dbReference>
<accession>A0A918F8I6</accession>
<keyword evidence="9" id="KW-1185">Reference proteome</keyword>
<dbReference type="Proteomes" id="UP000610303">
    <property type="component" value="Unassembled WGS sequence"/>
</dbReference>
<evidence type="ECO:0000259" key="7">
    <source>
        <dbReference type="Pfam" id="PF02108"/>
    </source>
</evidence>
<comment type="similarity">
    <text evidence="2">Belongs to the FliH family.</text>
</comment>
<comment type="function">
    <text evidence="1">Needed for flagellar regrowth and assembly.</text>
</comment>
<keyword evidence="4" id="KW-1005">Bacterial flagellum biogenesis</keyword>
<evidence type="ECO:0000256" key="2">
    <source>
        <dbReference type="ARBA" id="ARBA00006602"/>
    </source>
</evidence>
<keyword evidence="5" id="KW-0653">Protein transport</keyword>
<dbReference type="InterPro" id="IPR018035">
    <property type="entry name" value="Flagellar_FliH/T3SS_HrpE"/>
</dbReference>